<feature type="active site" evidence="5">
    <location>
        <position position="27"/>
    </location>
</feature>
<dbReference type="InterPro" id="IPR017867">
    <property type="entry name" value="Tyr_phospatase_low_mol_wt"/>
</dbReference>
<keyword evidence="4" id="KW-0904">Protein phosphatase</keyword>
<evidence type="ECO:0000259" key="6">
    <source>
        <dbReference type="SMART" id="SM00226"/>
    </source>
</evidence>
<reference evidence="7 8" key="1">
    <citation type="journal article" date="2014" name="Genome Announc.">
        <title>Draft genome sequences of six enterohepatic helicobacter species isolated from humans and one from rhesus macaques.</title>
        <authorList>
            <person name="Shen Z."/>
            <person name="Sheh A."/>
            <person name="Young S.K."/>
            <person name="Abouelliel A."/>
            <person name="Ward D.V."/>
            <person name="Earl A.M."/>
            <person name="Fox J.G."/>
        </authorList>
    </citation>
    <scope>NUCLEOTIDE SEQUENCE [LARGE SCALE GENOMIC DNA]</scope>
    <source>
        <strain evidence="7 8">MIT 99-5501</strain>
    </source>
</reference>
<dbReference type="eggNOG" id="COG0394">
    <property type="taxonomic scope" value="Bacteria"/>
</dbReference>
<evidence type="ECO:0000256" key="2">
    <source>
        <dbReference type="ARBA" id="ARBA00013064"/>
    </source>
</evidence>
<dbReference type="Proteomes" id="UP000018731">
    <property type="component" value="Unassembled WGS sequence"/>
</dbReference>
<dbReference type="InterPro" id="IPR023485">
    <property type="entry name" value="Ptyr_pPase"/>
</dbReference>
<dbReference type="InterPro" id="IPR036196">
    <property type="entry name" value="Ptyr_pPase_sf"/>
</dbReference>
<dbReference type="Pfam" id="PF01451">
    <property type="entry name" value="LMWPc"/>
    <property type="match status" value="1"/>
</dbReference>
<dbReference type="EMBL" id="AZJI01000001">
    <property type="protein sequence ID" value="ETD25250.1"/>
    <property type="molecule type" value="Genomic_DNA"/>
</dbReference>
<dbReference type="OrthoDB" id="9784339at2"/>
<dbReference type="EC" id="3.1.3.48" evidence="2"/>
<dbReference type="STRING" id="1357400.HMPREF2086_00590"/>
<dbReference type="RefSeq" id="WP_023927315.1">
    <property type="nucleotide sequence ID" value="NZ_KI669454.1"/>
</dbReference>
<accession>V8CE00</accession>
<dbReference type="HOGENOM" id="CLU_071415_2_2_7"/>
<evidence type="ECO:0000256" key="1">
    <source>
        <dbReference type="ARBA" id="ARBA00011063"/>
    </source>
</evidence>
<evidence type="ECO:0000256" key="4">
    <source>
        <dbReference type="ARBA" id="ARBA00022912"/>
    </source>
</evidence>
<comment type="caution">
    <text evidence="7">The sequence shown here is derived from an EMBL/GenBank/DDBJ whole genome shotgun (WGS) entry which is preliminary data.</text>
</comment>
<dbReference type="CDD" id="cd16343">
    <property type="entry name" value="LMWPTP"/>
    <property type="match status" value="1"/>
</dbReference>
<sequence length="176" mass="19123">MLPSSAKNLQSTIPKKICFVCLGNICRSPLAEGIAKHLYAKMPKQSKAKIEFCSAGTSGFHNDEGIDSRSIGIARENGIDISRYTSKQVSLYGHSDVDLFVAMDRQNYATLLRLGFEPSKVVLLGDFGLGGKEVPDPYYGGSDGFAKVYEMLEAGIANLLENLTLESLNKADLPNK</sequence>
<evidence type="ECO:0000256" key="3">
    <source>
        <dbReference type="ARBA" id="ARBA00022801"/>
    </source>
</evidence>
<dbReference type="Gene3D" id="3.40.50.2300">
    <property type="match status" value="1"/>
</dbReference>
<name>V8CE00_9HELI</name>
<evidence type="ECO:0000313" key="8">
    <source>
        <dbReference type="Proteomes" id="UP000018731"/>
    </source>
</evidence>
<organism evidence="7 8">
    <name type="scientific">Helicobacter macacae MIT 99-5501</name>
    <dbReference type="NCBI Taxonomy" id="1357400"/>
    <lineage>
        <taxon>Bacteria</taxon>
        <taxon>Pseudomonadati</taxon>
        <taxon>Campylobacterota</taxon>
        <taxon>Epsilonproteobacteria</taxon>
        <taxon>Campylobacterales</taxon>
        <taxon>Helicobacteraceae</taxon>
        <taxon>Helicobacter</taxon>
    </lineage>
</organism>
<keyword evidence="8" id="KW-1185">Reference proteome</keyword>
<feature type="active site" description="Proton donor" evidence="5">
    <location>
        <position position="136"/>
    </location>
</feature>
<keyword evidence="3" id="KW-0378">Hydrolase</keyword>
<dbReference type="PANTHER" id="PTHR11717:SF7">
    <property type="entry name" value="LOW MOLECULAR WEIGHT PHOSPHOTYROSINE PROTEIN PHOSPHATASE"/>
    <property type="match status" value="1"/>
</dbReference>
<gene>
    <name evidence="7" type="ORF">HMPREF2086_00590</name>
</gene>
<feature type="active site" description="Nucleophile" evidence="5">
    <location>
        <position position="21"/>
    </location>
</feature>
<protein>
    <recommendedName>
        <fullName evidence="2">protein-tyrosine-phosphatase</fullName>
        <ecNumber evidence="2">3.1.3.48</ecNumber>
    </recommendedName>
</protein>
<proteinExistence type="inferred from homology"/>
<comment type="similarity">
    <text evidence="1">Belongs to the low molecular weight phosphotyrosine protein phosphatase family.</text>
</comment>
<dbReference type="PANTHER" id="PTHR11717">
    <property type="entry name" value="LOW MOLECULAR WEIGHT PROTEIN TYROSINE PHOSPHATASE"/>
    <property type="match status" value="1"/>
</dbReference>
<evidence type="ECO:0000256" key="5">
    <source>
        <dbReference type="PIRSR" id="PIRSR617867-1"/>
    </source>
</evidence>
<dbReference type="PRINTS" id="PR00719">
    <property type="entry name" value="LMWPTPASE"/>
</dbReference>
<dbReference type="SMART" id="SM00226">
    <property type="entry name" value="LMWPc"/>
    <property type="match status" value="1"/>
</dbReference>
<dbReference type="SUPFAM" id="SSF52788">
    <property type="entry name" value="Phosphotyrosine protein phosphatases I"/>
    <property type="match status" value="1"/>
</dbReference>
<dbReference type="PATRIC" id="fig|1357400.3.peg.809"/>
<feature type="domain" description="Phosphotyrosine protein phosphatase I" evidence="6">
    <location>
        <begin position="15"/>
        <end position="162"/>
    </location>
</feature>
<dbReference type="InterPro" id="IPR050438">
    <property type="entry name" value="LMW_PTPase"/>
</dbReference>
<dbReference type="GO" id="GO:0004725">
    <property type="term" value="F:protein tyrosine phosphatase activity"/>
    <property type="evidence" value="ECO:0007669"/>
    <property type="project" value="UniProtKB-EC"/>
</dbReference>
<evidence type="ECO:0000313" key="7">
    <source>
        <dbReference type="EMBL" id="ETD25250.1"/>
    </source>
</evidence>
<dbReference type="AlphaFoldDB" id="V8CE00"/>